<dbReference type="EMBL" id="JACBZA010000001">
    <property type="protein sequence ID" value="NYH81408.1"/>
    <property type="molecule type" value="Genomic_DNA"/>
</dbReference>
<dbReference type="RefSeq" id="WP_237768587.1">
    <property type="nucleotide sequence ID" value="NZ_FOOI01000002.1"/>
</dbReference>
<feature type="region of interest" description="Disordered" evidence="1">
    <location>
        <begin position="37"/>
        <end position="56"/>
    </location>
</feature>
<dbReference type="PROSITE" id="PS51257">
    <property type="entry name" value="PROKAR_LIPOPROTEIN"/>
    <property type="match status" value="1"/>
</dbReference>
<organism evidence="4 5">
    <name type="scientific">Actinopolymorpha cephalotaxi</name>
    <dbReference type="NCBI Taxonomy" id="504797"/>
    <lineage>
        <taxon>Bacteria</taxon>
        <taxon>Bacillati</taxon>
        <taxon>Actinomycetota</taxon>
        <taxon>Actinomycetes</taxon>
        <taxon>Propionibacteriales</taxon>
        <taxon>Actinopolymorphaceae</taxon>
        <taxon>Actinopolymorpha</taxon>
    </lineage>
</organism>
<accession>A0A1I2LQH2</accession>
<feature type="compositionally biased region" description="Low complexity" evidence="1">
    <location>
        <begin position="46"/>
        <end position="56"/>
    </location>
</feature>
<dbReference type="InterPro" id="IPR046540">
    <property type="entry name" value="DMFA2_C"/>
</dbReference>
<dbReference type="EMBL" id="FOOI01000002">
    <property type="protein sequence ID" value="SFF81574.1"/>
    <property type="molecule type" value="Genomic_DNA"/>
</dbReference>
<feature type="domain" description="N,N-dimethylformamidase beta subunit-like C-terminal" evidence="2">
    <location>
        <begin position="111"/>
        <end position="470"/>
    </location>
</feature>
<proteinExistence type="predicted"/>
<name>A0A1I2LQH2_9ACTN</name>
<reference evidence="4 5" key="1">
    <citation type="submission" date="2016-10" db="EMBL/GenBank/DDBJ databases">
        <authorList>
            <person name="de Groot N.N."/>
        </authorList>
    </citation>
    <scope>NUCLEOTIDE SEQUENCE [LARGE SCALE GENOMIC DNA]</scope>
    <source>
        <strain evidence="4 5">CPCC 202808</strain>
    </source>
</reference>
<dbReference type="Proteomes" id="UP000199052">
    <property type="component" value="Unassembled WGS sequence"/>
</dbReference>
<evidence type="ECO:0000313" key="3">
    <source>
        <dbReference type="EMBL" id="NYH81408.1"/>
    </source>
</evidence>
<dbReference type="Proteomes" id="UP000533017">
    <property type="component" value="Unassembled WGS sequence"/>
</dbReference>
<protein>
    <recommendedName>
        <fullName evidence="2">N,N-dimethylformamidase beta subunit-like C-terminal domain-containing protein</fullName>
    </recommendedName>
</protein>
<reference evidence="3 6" key="2">
    <citation type="submission" date="2020-07" db="EMBL/GenBank/DDBJ databases">
        <title>Sequencing the genomes of 1000 actinobacteria strains.</title>
        <authorList>
            <person name="Klenk H.-P."/>
        </authorList>
    </citation>
    <scope>NUCLEOTIDE SEQUENCE [LARGE SCALE GENOMIC DNA]</scope>
    <source>
        <strain evidence="3 6">DSM 45117</strain>
    </source>
</reference>
<evidence type="ECO:0000256" key="1">
    <source>
        <dbReference type="SAM" id="MobiDB-lite"/>
    </source>
</evidence>
<dbReference type="Pfam" id="PF20254">
    <property type="entry name" value="DMFA2_C"/>
    <property type="match status" value="1"/>
</dbReference>
<feature type="region of interest" description="Disordered" evidence="1">
    <location>
        <begin position="345"/>
        <end position="367"/>
    </location>
</feature>
<evidence type="ECO:0000259" key="2">
    <source>
        <dbReference type="Pfam" id="PF20254"/>
    </source>
</evidence>
<evidence type="ECO:0000313" key="6">
    <source>
        <dbReference type="Proteomes" id="UP000533017"/>
    </source>
</evidence>
<dbReference type="STRING" id="504797.SAMN05421678_102268"/>
<feature type="compositionally biased region" description="Gly residues" evidence="1">
    <location>
        <begin position="514"/>
        <end position="524"/>
    </location>
</feature>
<sequence length="524" mass="56956">MVVWSRRAGGAGARLVAALALVTAGCSGPVGIPVGPKASPSSLRDAPAARPSPVRPAVEVENSLPGTTRWKLGRKSPNAAIEGYADRVAVRSGEPFRLFVSTTADGYRAVAYRIGWYGGTGGREVWRSPAMPGRRQPKPVVTRPLNTVTAAAWKPSMTVRTTGWPEGDYLVKLISTAGYERYVPVTVRSTDTSGKVVLVNAVTTWQAYNLWGGYDLYRGPTGFADRSRAVSFDRPYDDAGISRFTTSERAAVVFAERMRLPLAYITDVELATEPRLLTGARAVISLGHDEYWSKAMRDHAIRARDAGTNLAFLGANAVYRHIRFANTPHGSNRLVVCYKSVSEDPMRKRDPADTTQDWRQPPNARPESELTGLAYDCFPADAAFVVVDPGNWLFAGTGVRKGSSFPHLVGVESDRLDLSYPTPRPIEVLSNSPVRCGTERSTWANSAYYTTDSGAGVFDTGTMRWVPALAHSKHFDARTWRFVEGVTANLLRAFAAGPAGRRHPAHDNADRYTHGGGRQAGTSD</sequence>
<feature type="region of interest" description="Disordered" evidence="1">
    <location>
        <begin position="498"/>
        <end position="524"/>
    </location>
</feature>
<evidence type="ECO:0000313" key="4">
    <source>
        <dbReference type="EMBL" id="SFF81574.1"/>
    </source>
</evidence>
<keyword evidence="6" id="KW-1185">Reference proteome</keyword>
<gene>
    <name evidence="3" type="ORF">FHR37_000259</name>
    <name evidence="4" type="ORF">SAMN05421678_102268</name>
</gene>
<evidence type="ECO:0000313" key="5">
    <source>
        <dbReference type="Proteomes" id="UP000199052"/>
    </source>
</evidence>
<dbReference type="AlphaFoldDB" id="A0A1I2LQH2"/>